<protein>
    <submittedName>
        <fullName evidence="2">Uncharacterized protein</fullName>
    </submittedName>
</protein>
<organism evidence="2 3">
    <name type="scientific">Pseudoalteromonas luteoviolacea NCIMB 1942</name>
    <dbReference type="NCBI Taxonomy" id="1365253"/>
    <lineage>
        <taxon>Bacteria</taxon>
        <taxon>Pseudomonadati</taxon>
        <taxon>Pseudomonadota</taxon>
        <taxon>Gammaproteobacteria</taxon>
        <taxon>Alteromonadales</taxon>
        <taxon>Pseudoalteromonadaceae</taxon>
        <taxon>Pseudoalteromonas</taxon>
    </lineage>
</organism>
<feature type="transmembrane region" description="Helical" evidence="1">
    <location>
        <begin position="58"/>
        <end position="76"/>
    </location>
</feature>
<evidence type="ECO:0000256" key="1">
    <source>
        <dbReference type="SAM" id="Phobius"/>
    </source>
</evidence>
<dbReference type="EMBL" id="AUXT01000220">
    <property type="protein sequence ID" value="KZN40881.1"/>
    <property type="molecule type" value="Genomic_DNA"/>
</dbReference>
<dbReference type="RefSeq" id="WP_063379363.1">
    <property type="nucleotide sequence ID" value="NZ_AUXT01000220.1"/>
</dbReference>
<comment type="caution">
    <text evidence="2">The sequence shown here is derived from an EMBL/GenBank/DDBJ whole genome shotgun (WGS) entry which is preliminary data.</text>
</comment>
<name>A0A166XT10_9GAMM</name>
<sequence>MNHYVIKGHDYDAFRDAQDELVNLRVDTEDISAICDSKTHPLHDFLTNHVVKIIKSECLFLAVLVVSAYFAVSLAAIPVTAIIVATIILGMFSIWVSGMIGSDLVRYYSLCKATTLGEKHPLVLHIEIEDYQSDILKKVVAKRPQLQMQKVY</sequence>
<evidence type="ECO:0000313" key="3">
    <source>
        <dbReference type="Proteomes" id="UP000076587"/>
    </source>
</evidence>
<dbReference type="PATRIC" id="fig|1365253.3.peg.5148"/>
<feature type="transmembrane region" description="Helical" evidence="1">
    <location>
        <begin position="82"/>
        <end position="100"/>
    </location>
</feature>
<gene>
    <name evidence="2" type="ORF">N482_20940</name>
</gene>
<reference evidence="2 3" key="1">
    <citation type="submission" date="2013-07" db="EMBL/GenBank/DDBJ databases">
        <title>Comparative Genomic and Metabolomic Analysis of Twelve Strains of Pseudoalteromonas luteoviolacea.</title>
        <authorList>
            <person name="Vynne N.G."/>
            <person name="Mansson M."/>
            <person name="Gram L."/>
        </authorList>
    </citation>
    <scope>NUCLEOTIDE SEQUENCE [LARGE SCALE GENOMIC DNA]</scope>
    <source>
        <strain evidence="2 3">NCIMB 1942</strain>
    </source>
</reference>
<keyword evidence="1" id="KW-1133">Transmembrane helix</keyword>
<keyword evidence="1" id="KW-0472">Membrane</keyword>
<dbReference type="OrthoDB" id="6312497at2"/>
<dbReference type="Proteomes" id="UP000076587">
    <property type="component" value="Unassembled WGS sequence"/>
</dbReference>
<keyword evidence="1" id="KW-0812">Transmembrane</keyword>
<evidence type="ECO:0000313" key="2">
    <source>
        <dbReference type="EMBL" id="KZN40881.1"/>
    </source>
</evidence>
<accession>A0A166XT10</accession>
<proteinExistence type="predicted"/>
<dbReference type="AlphaFoldDB" id="A0A166XT10"/>